<organism evidence="2 3">
    <name type="scientific">Exophiala sideris</name>
    <dbReference type="NCBI Taxonomy" id="1016849"/>
    <lineage>
        <taxon>Eukaryota</taxon>
        <taxon>Fungi</taxon>
        <taxon>Dikarya</taxon>
        <taxon>Ascomycota</taxon>
        <taxon>Pezizomycotina</taxon>
        <taxon>Eurotiomycetes</taxon>
        <taxon>Chaetothyriomycetidae</taxon>
        <taxon>Chaetothyriales</taxon>
        <taxon>Herpotrichiellaceae</taxon>
        <taxon>Exophiala</taxon>
    </lineage>
</organism>
<feature type="region of interest" description="Disordered" evidence="1">
    <location>
        <begin position="286"/>
        <end position="392"/>
    </location>
</feature>
<name>A0A0D1YIL5_9EURO</name>
<feature type="compositionally biased region" description="Low complexity" evidence="1">
    <location>
        <begin position="1001"/>
        <end position="1012"/>
    </location>
</feature>
<feature type="region of interest" description="Disordered" evidence="1">
    <location>
        <begin position="505"/>
        <end position="543"/>
    </location>
</feature>
<evidence type="ECO:0000313" key="2">
    <source>
        <dbReference type="EMBL" id="KIV82732.1"/>
    </source>
</evidence>
<evidence type="ECO:0000313" key="3">
    <source>
        <dbReference type="Proteomes" id="UP000053599"/>
    </source>
</evidence>
<evidence type="ECO:0000256" key="1">
    <source>
        <dbReference type="SAM" id="MobiDB-lite"/>
    </source>
</evidence>
<sequence length="1442" mass="167374">MSLSLSQPAELVSKVELPSHPKKCSALGLLDSQPCQSDATSLNGLFCQFHSRQCHGLYVGYKRRNAELDALSASPPAYLANSTKKLANEDFAELSHQKELEDIHEHLLKRHNLLDRVIKARKIHHSHFYVLTMDYGHEKFLSSLVTQKLTVLKALERVVQRTAEVLYQQRKWFEWARECQDEEDKQRENEQKKIKREAALFRRQAKELHRRMRDAKTKEDARRQEQFLEKAYQERLATEAGQEAWDPLEDVVEYERGTYVHLIKHFLWMDDQHTNREEMDCLVASERPTDSTLASEAPADREVSITTNGGTSKPAEEPSEPQNGKRKKKKGKGKKSEEPASTDLGNGIIASSESEKQIAPSSKPVVVSTGDRNKRPEDEPDMAETESRQEMRSRLLQGTKVVGGRLIFVAMDGTKRILERMPPMSLLEVDRLTMEIAEIKTYLFCRMLLRSAVLLPAAMQANSLEEFFESPELKAQDLRDLCLKLEQPSLQDIRDACADYFRTDEAPDAEDPADESKEEEEDNSSDDELVAAPPERRGGKHHLPKVWQSKREVALRSATEDQVQMIDMFEKMNQSGEEQGTRIDFGTIDDAGNLRKSKMRVKICGHYIYNYPSKGSLNRGGWLQFSILARNCSLYKAAELCKSWDEFYELNLLALYLYFPNPEWFSGVSENFVQRSYIQMGFVPFNIFQDAELLNFNRKGRTSAGRRVHASIEVRNWICAQMKRNDPVSRRFIQYASMRALEIMILVRDGKTGRIIVQPPEKELWLERRRGGYGRSTRAEWDTIKYVGPEFFEEMEKHRSFSLGFDDYYEIYIWSSSPGGQWQELHSYVLKVLHKAHRVCQPLDCWANAAPVLKTITNDGESFRVRDVREDESTKTIWDDMTSDESAFQFMTPDGDVSREVPKHLLYTEADMLEDNILFPEETSVVSTSRRYKGVENELTQFERGSMRKFAMNFFIRDGDTDDEEYDDWEDQLSDWGTDDDSMSSGDAQTDSHRAIEDDTSLTPEQSTSSSSKDLDGLAQLSIRSKTKKSAGDTLRDFSPDLATAVDILDSFGPGPERNVDMDKEFMTCMDLYKSKIFKQAWHNSDLEPGAQQRWHEYLEIRHDAETLDLVEYDDIVLPCARLLKFLDYHPETHRRVMKDMKRAYGIVCLFFSSSANFFTTKNGMKHKDSRIFDQADRCKQLPDRRTSRSSRYREDSFFQGLDKATRRYRLPEDYAANDLPLEWDVCIRPKIAEFFRHGVICVSYVAESEICGRAFAAQEHDRPQDLYFDFRPAIDGMKMPKGFVDPYSITVRSLRQDATAFVEKFPLARFSLLRAWSSPHFYPFMLSYEKRVMTSFVDMLGRSWEWKFIPKDMPYSEWSVHHNMTQRFEPYMSHFENDKKIKIRKDVVLVMAENEYDLLQLTAAATFIMQTQPWRLEVDFWKSFVNVDRQFLDGLVDEWWM</sequence>
<feature type="compositionally biased region" description="Basic residues" evidence="1">
    <location>
        <begin position="324"/>
        <end position="333"/>
    </location>
</feature>
<feature type="region of interest" description="Disordered" evidence="1">
    <location>
        <begin position="961"/>
        <end position="1017"/>
    </location>
</feature>
<feature type="compositionally biased region" description="Acidic residues" evidence="1">
    <location>
        <begin position="961"/>
        <end position="982"/>
    </location>
</feature>
<feature type="compositionally biased region" description="Acidic residues" evidence="1">
    <location>
        <begin position="506"/>
        <end position="529"/>
    </location>
</feature>
<protein>
    <submittedName>
        <fullName evidence="2">Uncharacterized protein</fullName>
    </submittedName>
</protein>
<proteinExistence type="predicted"/>
<dbReference type="EMBL" id="KN846952">
    <property type="protein sequence ID" value="KIV82732.1"/>
    <property type="molecule type" value="Genomic_DNA"/>
</dbReference>
<dbReference type="EMBL" id="KN846952">
    <property type="protein sequence ID" value="KIV82731.1"/>
    <property type="molecule type" value="Genomic_DNA"/>
</dbReference>
<gene>
    <name evidence="2" type="ORF">PV11_04817</name>
</gene>
<dbReference type="OrthoDB" id="5326588at2759"/>
<reference evidence="2 3" key="1">
    <citation type="submission" date="2015-01" db="EMBL/GenBank/DDBJ databases">
        <title>The Genome Sequence of Exophiala sideris CBS121828.</title>
        <authorList>
            <consortium name="The Broad Institute Genomics Platform"/>
            <person name="Cuomo C."/>
            <person name="de Hoog S."/>
            <person name="Gorbushina A."/>
            <person name="Stielow B."/>
            <person name="Teixiera M."/>
            <person name="Abouelleil A."/>
            <person name="Chapman S.B."/>
            <person name="Priest M."/>
            <person name="Young S.K."/>
            <person name="Wortman J."/>
            <person name="Nusbaum C."/>
            <person name="Birren B."/>
        </authorList>
    </citation>
    <scope>NUCLEOTIDE SEQUENCE [LARGE SCALE GENOMIC DNA]</scope>
    <source>
        <strain evidence="2 3">CBS 121828</strain>
    </source>
</reference>
<dbReference type="Proteomes" id="UP000053599">
    <property type="component" value="Unassembled WGS sequence"/>
</dbReference>
<accession>A0A0D1YIL5</accession>
<dbReference type="HOGENOM" id="CLU_002757_0_0_1"/>